<accession>A0A1N6IX97</accession>
<evidence type="ECO:0000313" key="1">
    <source>
        <dbReference type="EMBL" id="SIO36566.1"/>
    </source>
</evidence>
<dbReference type="EMBL" id="FSRG01000007">
    <property type="protein sequence ID" value="SIO36566.1"/>
    <property type="molecule type" value="Genomic_DNA"/>
</dbReference>
<keyword evidence="2" id="KW-1185">Reference proteome</keyword>
<dbReference type="RefSeq" id="WP_175566048.1">
    <property type="nucleotide sequence ID" value="NZ_FSRG01000007.1"/>
</dbReference>
<dbReference type="STRING" id="1121457.SAMN02745161_3018"/>
<dbReference type="Proteomes" id="UP000184694">
    <property type="component" value="Unassembled WGS sequence"/>
</dbReference>
<name>A0A1N6IX97_9BACT</name>
<gene>
    <name evidence="1" type="ORF">SAMN02745161_3018</name>
</gene>
<organism evidence="1 2">
    <name type="scientific">Halodesulfovibrio marinisediminis DSM 17456</name>
    <dbReference type="NCBI Taxonomy" id="1121457"/>
    <lineage>
        <taxon>Bacteria</taxon>
        <taxon>Pseudomonadati</taxon>
        <taxon>Thermodesulfobacteriota</taxon>
        <taxon>Desulfovibrionia</taxon>
        <taxon>Desulfovibrionales</taxon>
        <taxon>Desulfovibrionaceae</taxon>
        <taxon>Halodesulfovibrio</taxon>
    </lineage>
</organism>
<dbReference type="AlphaFoldDB" id="A0A1N6IX97"/>
<proteinExistence type="predicted"/>
<reference evidence="2" key="1">
    <citation type="submission" date="2016-11" db="EMBL/GenBank/DDBJ databases">
        <authorList>
            <person name="Varghese N."/>
            <person name="Submissions S."/>
        </authorList>
    </citation>
    <scope>NUCLEOTIDE SEQUENCE [LARGE SCALE GENOMIC DNA]</scope>
    <source>
        <strain evidence="2">DSM 17456</strain>
    </source>
</reference>
<protein>
    <submittedName>
        <fullName evidence="1">Uncharacterized protein</fullName>
    </submittedName>
</protein>
<sequence>MERSCVFVEKMLHYEMKKVALNEGATVKKMYENAIKEFLKQKNRKMK</sequence>
<evidence type="ECO:0000313" key="2">
    <source>
        <dbReference type="Proteomes" id="UP000184694"/>
    </source>
</evidence>